<dbReference type="AlphaFoldDB" id="A0A196SHM2"/>
<accession>A0A196SHM2</accession>
<dbReference type="Gene3D" id="2.120.10.10">
    <property type="match status" value="1"/>
</dbReference>
<reference evidence="3 4" key="1">
    <citation type="submission" date="2016-05" db="EMBL/GenBank/DDBJ databases">
        <title>Nuclear genome of Blastocystis sp. subtype 1 NandII.</title>
        <authorList>
            <person name="Gentekaki E."/>
            <person name="Curtis B."/>
            <person name="Stairs C."/>
            <person name="Eme L."/>
            <person name="Herman E."/>
            <person name="Klimes V."/>
            <person name="Arias M.C."/>
            <person name="Elias M."/>
            <person name="Hilliou F."/>
            <person name="Klute M."/>
            <person name="Malik S.-B."/>
            <person name="Pightling A."/>
            <person name="Rachubinski R."/>
            <person name="Salas D."/>
            <person name="Schlacht A."/>
            <person name="Suga H."/>
            <person name="Archibald J."/>
            <person name="Ball S.G."/>
            <person name="Clark G."/>
            <person name="Dacks J."/>
            <person name="Van Der Giezen M."/>
            <person name="Tsaousis A."/>
            <person name="Roger A."/>
        </authorList>
    </citation>
    <scope>NUCLEOTIDE SEQUENCE [LARGE SCALE GENOMIC DNA]</scope>
    <source>
        <strain evidence="4">ATCC 50177 / NandII</strain>
    </source>
</reference>
<keyword evidence="1" id="KW-0732">Signal</keyword>
<dbReference type="GO" id="GO:0006689">
    <property type="term" value="P:ganglioside catabolic process"/>
    <property type="evidence" value="ECO:0007669"/>
    <property type="project" value="TreeGrafter"/>
</dbReference>
<dbReference type="GO" id="GO:0004308">
    <property type="term" value="F:exo-alpha-sialidase activity"/>
    <property type="evidence" value="ECO:0007669"/>
    <property type="project" value="InterPro"/>
</dbReference>
<dbReference type="Pfam" id="PF13088">
    <property type="entry name" value="BNR_2"/>
    <property type="match status" value="1"/>
</dbReference>
<dbReference type="SUPFAM" id="SSF50939">
    <property type="entry name" value="Sialidases"/>
    <property type="match status" value="1"/>
</dbReference>
<gene>
    <name evidence="3" type="ORF">AV274_1715</name>
</gene>
<dbReference type="InterPro" id="IPR026856">
    <property type="entry name" value="Sialidase_fam"/>
</dbReference>
<evidence type="ECO:0000313" key="4">
    <source>
        <dbReference type="Proteomes" id="UP000078348"/>
    </source>
</evidence>
<dbReference type="GO" id="GO:0009313">
    <property type="term" value="P:oligosaccharide catabolic process"/>
    <property type="evidence" value="ECO:0007669"/>
    <property type="project" value="TreeGrafter"/>
</dbReference>
<dbReference type="STRING" id="478820.A0A196SHM2"/>
<feature type="domain" description="Sialidase" evidence="2">
    <location>
        <begin position="131"/>
        <end position="325"/>
    </location>
</feature>
<evidence type="ECO:0000256" key="1">
    <source>
        <dbReference type="SAM" id="SignalP"/>
    </source>
</evidence>
<dbReference type="PANTHER" id="PTHR10628">
    <property type="entry name" value="SIALIDASE"/>
    <property type="match status" value="1"/>
</dbReference>
<evidence type="ECO:0000313" key="3">
    <source>
        <dbReference type="EMBL" id="OAO16540.1"/>
    </source>
</evidence>
<organism evidence="3 4">
    <name type="scientific">Blastocystis sp. subtype 1 (strain ATCC 50177 / NandII)</name>
    <dbReference type="NCBI Taxonomy" id="478820"/>
    <lineage>
        <taxon>Eukaryota</taxon>
        <taxon>Sar</taxon>
        <taxon>Stramenopiles</taxon>
        <taxon>Bigyra</taxon>
        <taxon>Opalozoa</taxon>
        <taxon>Opalinata</taxon>
        <taxon>Blastocystidae</taxon>
        <taxon>Blastocystis</taxon>
    </lineage>
</organism>
<protein>
    <submittedName>
        <fullName evidence="3">Sialidase</fullName>
    </submittedName>
</protein>
<proteinExistence type="predicted"/>
<feature type="signal peptide" evidence="1">
    <location>
        <begin position="1"/>
        <end position="21"/>
    </location>
</feature>
<keyword evidence="4" id="KW-1185">Reference proteome</keyword>
<dbReference type="InterPro" id="IPR011040">
    <property type="entry name" value="Sialidase"/>
</dbReference>
<feature type="chain" id="PRO_5008274631" evidence="1">
    <location>
        <begin position="22"/>
        <end position="359"/>
    </location>
</feature>
<dbReference type="Proteomes" id="UP000078348">
    <property type="component" value="Unassembled WGS sequence"/>
</dbReference>
<dbReference type="EMBL" id="LXWW01000075">
    <property type="protein sequence ID" value="OAO16540.1"/>
    <property type="molecule type" value="Genomic_DNA"/>
</dbReference>
<sequence>MMKTLVFAILLCVIACDPCDGCNPRVKSVELFKPWEDGFPCIRVPSIIRTPHALIAYAECRMITGDGCNPTPIHKILNDNTMYVCQKKSVDGGKTWGNLTYPFGREIATREASPVYDFINDKLVVVANLMDSQLIMTVSEDEGDSYSPMENIEEKVGAAHTTYVGVGHGLQIQGGPHRGRLIFIGHHGAYEYDPVWYTDDVGKTWAASNTLMKKMDEAQLVELGDGIVMANMRNQHLQGNTRAVSISMDGGENFGPIYYDPALIDPICAASIIRDYRTNVIYFSNAAHPTKRINMSVKRSSNWGKTWDRTLLVYEGPSAYSDMIDLDSDEFIGMTWETNSTGCAGESCRTLFSFIPKNF</sequence>
<name>A0A196SHM2_BLAHN</name>
<comment type="caution">
    <text evidence="3">The sequence shown here is derived from an EMBL/GenBank/DDBJ whole genome shotgun (WGS) entry which is preliminary data.</text>
</comment>
<evidence type="ECO:0000259" key="2">
    <source>
        <dbReference type="Pfam" id="PF13088"/>
    </source>
</evidence>
<dbReference type="GO" id="GO:0005737">
    <property type="term" value="C:cytoplasm"/>
    <property type="evidence" value="ECO:0007669"/>
    <property type="project" value="TreeGrafter"/>
</dbReference>
<dbReference type="GO" id="GO:0016020">
    <property type="term" value="C:membrane"/>
    <property type="evidence" value="ECO:0007669"/>
    <property type="project" value="TreeGrafter"/>
</dbReference>
<dbReference type="InterPro" id="IPR036278">
    <property type="entry name" value="Sialidase_sf"/>
</dbReference>
<dbReference type="OrthoDB" id="2739686at2759"/>
<dbReference type="CDD" id="cd15482">
    <property type="entry name" value="Sialidase_non-viral"/>
    <property type="match status" value="1"/>
</dbReference>
<dbReference type="PANTHER" id="PTHR10628:SF30">
    <property type="entry name" value="EXO-ALPHA-SIALIDASE"/>
    <property type="match status" value="1"/>
</dbReference>